<comment type="caution">
    <text evidence="1">The sequence shown here is derived from an EMBL/GenBank/DDBJ whole genome shotgun (WGS) entry which is preliminary data.</text>
</comment>
<name>A0AAD8K7U1_TARER</name>
<dbReference type="AlphaFoldDB" id="A0AAD8K7U1"/>
<dbReference type="Proteomes" id="UP001229421">
    <property type="component" value="Unassembled WGS sequence"/>
</dbReference>
<gene>
    <name evidence="1" type="ORF">QVD17_26683</name>
</gene>
<dbReference type="EMBL" id="JAUHHV010000007">
    <property type="protein sequence ID" value="KAK1417554.1"/>
    <property type="molecule type" value="Genomic_DNA"/>
</dbReference>
<evidence type="ECO:0000313" key="1">
    <source>
        <dbReference type="EMBL" id="KAK1417554.1"/>
    </source>
</evidence>
<keyword evidence="2" id="KW-1185">Reference proteome</keyword>
<organism evidence="1 2">
    <name type="scientific">Tagetes erecta</name>
    <name type="common">African marigold</name>
    <dbReference type="NCBI Taxonomy" id="13708"/>
    <lineage>
        <taxon>Eukaryota</taxon>
        <taxon>Viridiplantae</taxon>
        <taxon>Streptophyta</taxon>
        <taxon>Embryophyta</taxon>
        <taxon>Tracheophyta</taxon>
        <taxon>Spermatophyta</taxon>
        <taxon>Magnoliopsida</taxon>
        <taxon>eudicotyledons</taxon>
        <taxon>Gunneridae</taxon>
        <taxon>Pentapetalae</taxon>
        <taxon>asterids</taxon>
        <taxon>campanulids</taxon>
        <taxon>Asterales</taxon>
        <taxon>Asteraceae</taxon>
        <taxon>Asteroideae</taxon>
        <taxon>Heliantheae alliance</taxon>
        <taxon>Tageteae</taxon>
        <taxon>Tagetes</taxon>
    </lineage>
</organism>
<dbReference type="PANTHER" id="PTHR38370:SF1">
    <property type="entry name" value="BETA-1,4-XYLOSIDASE"/>
    <property type="match status" value="1"/>
</dbReference>
<accession>A0AAD8K7U1</accession>
<sequence>MEGLIPFVMHVMKKQRLHNSYRSLSASYHLLDGSVSAEGSSHRRTRSEFQPPKADYLQQKPGFGYDVQSMNFNKSSTSSTQNTFHASKIKSN</sequence>
<reference evidence="1" key="1">
    <citation type="journal article" date="2023" name="bioRxiv">
        <title>Improved chromosome-level genome assembly for marigold (Tagetes erecta).</title>
        <authorList>
            <person name="Jiang F."/>
            <person name="Yuan L."/>
            <person name="Wang S."/>
            <person name="Wang H."/>
            <person name="Xu D."/>
            <person name="Wang A."/>
            <person name="Fan W."/>
        </authorList>
    </citation>
    <scope>NUCLEOTIDE SEQUENCE</scope>
    <source>
        <strain evidence="1">WSJ</strain>
        <tissue evidence="1">Leaf</tissue>
    </source>
</reference>
<proteinExistence type="predicted"/>
<evidence type="ECO:0000313" key="2">
    <source>
        <dbReference type="Proteomes" id="UP001229421"/>
    </source>
</evidence>
<dbReference type="PANTHER" id="PTHR38370">
    <property type="entry name" value="BETA-1,4-XYLOSIDASE"/>
    <property type="match status" value="1"/>
</dbReference>
<protein>
    <submittedName>
        <fullName evidence="1">Uncharacterized protein</fullName>
    </submittedName>
</protein>